<reference evidence="3" key="1">
    <citation type="journal article" date="2011" name="Science">
        <title>The plant cell wall-decomposing machinery underlies the functional diversity of forest fungi.</title>
        <authorList>
            <person name="Eastwood D.C."/>
            <person name="Floudas D."/>
            <person name="Binder M."/>
            <person name="Majcherczyk A."/>
            <person name="Schneider P."/>
            <person name="Aerts A."/>
            <person name="Asiegbu F.O."/>
            <person name="Baker S.E."/>
            <person name="Barry K."/>
            <person name="Bendiksby M."/>
            <person name="Blumentritt M."/>
            <person name="Coutinho P.M."/>
            <person name="Cullen D."/>
            <person name="de Vries R.P."/>
            <person name="Gathman A."/>
            <person name="Goodell B."/>
            <person name="Henrissat B."/>
            <person name="Ihrmark K."/>
            <person name="Kauserud H."/>
            <person name="Kohler A."/>
            <person name="LaButti K."/>
            <person name="Lapidus A."/>
            <person name="Lavin J.L."/>
            <person name="Lee Y.-H."/>
            <person name="Lindquist E."/>
            <person name="Lilly W."/>
            <person name="Lucas S."/>
            <person name="Morin E."/>
            <person name="Murat C."/>
            <person name="Oguiza J.A."/>
            <person name="Park J."/>
            <person name="Pisabarro A.G."/>
            <person name="Riley R."/>
            <person name="Rosling A."/>
            <person name="Salamov A."/>
            <person name="Schmidt O."/>
            <person name="Schmutz J."/>
            <person name="Skrede I."/>
            <person name="Stenlid J."/>
            <person name="Wiebenga A."/>
            <person name="Xie X."/>
            <person name="Kuees U."/>
            <person name="Hibbett D.S."/>
            <person name="Hoffmeister D."/>
            <person name="Hoegberg N."/>
            <person name="Martin F."/>
            <person name="Grigoriev I.V."/>
            <person name="Watkinson S.C."/>
        </authorList>
    </citation>
    <scope>NUCLEOTIDE SEQUENCE [LARGE SCALE GENOMIC DNA]</scope>
    <source>
        <strain evidence="3">S7.9</strain>
    </source>
</reference>
<dbReference type="RefSeq" id="XP_007320002.1">
    <property type="nucleotide sequence ID" value="XM_007319940.1"/>
</dbReference>
<sequence length="76" mass="8810">MAGTRDMDSDTNNGPSWQSSSRSRNGKAIQLKEVEKEIIFLPSTYWKIEKMRLQGYCPRVDLIPLEYHQLSSCQDM</sequence>
<protein>
    <submittedName>
        <fullName evidence="2">Uncharacterized protein</fullName>
    </submittedName>
</protein>
<evidence type="ECO:0000313" key="3">
    <source>
        <dbReference type="Proteomes" id="UP000008064"/>
    </source>
</evidence>
<name>F8P0S8_SERL9</name>
<dbReference type="HOGENOM" id="CLU_2655997_0_0_1"/>
<dbReference type="GeneID" id="18819884"/>
<accession>F8P0S8</accession>
<gene>
    <name evidence="2" type="ORF">SERLADRAFT_471150</name>
</gene>
<dbReference type="Proteomes" id="UP000008064">
    <property type="component" value="Unassembled WGS sequence"/>
</dbReference>
<feature type="compositionally biased region" description="Polar residues" evidence="1">
    <location>
        <begin position="10"/>
        <end position="23"/>
    </location>
</feature>
<feature type="region of interest" description="Disordered" evidence="1">
    <location>
        <begin position="1"/>
        <end position="28"/>
    </location>
</feature>
<dbReference type="AlphaFoldDB" id="F8P0S8"/>
<proteinExistence type="predicted"/>
<evidence type="ECO:0000313" key="2">
    <source>
        <dbReference type="EMBL" id="EGO22762.1"/>
    </source>
</evidence>
<evidence type="ECO:0000256" key="1">
    <source>
        <dbReference type="SAM" id="MobiDB-lite"/>
    </source>
</evidence>
<dbReference type="EMBL" id="GL945436">
    <property type="protein sequence ID" value="EGO22762.1"/>
    <property type="molecule type" value="Genomic_DNA"/>
</dbReference>
<organism evidence="3">
    <name type="scientific">Serpula lacrymans var. lacrymans (strain S7.9)</name>
    <name type="common">Dry rot fungus</name>
    <dbReference type="NCBI Taxonomy" id="578457"/>
    <lineage>
        <taxon>Eukaryota</taxon>
        <taxon>Fungi</taxon>
        <taxon>Dikarya</taxon>
        <taxon>Basidiomycota</taxon>
        <taxon>Agaricomycotina</taxon>
        <taxon>Agaricomycetes</taxon>
        <taxon>Agaricomycetidae</taxon>
        <taxon>Boletales</taxon>
        <taxon>Coniophorineae</taxon>
        <taxon>Serpulaceae</taxon>
        <taxon>Serpula</taxon>
    </lineage>
</organism>
<dbReference type="KEGG" id="sla:SERLADRAFT_471150"/>